<accession>A0A6G0ZF57</accession>
<gene>
    <name evidence="1" type="ORF">FWK35_00004945</name>
</gene>
<protein>
    <submittedName>
        <fullName evidence="1">Uncharacterized protein</fullName>
    </submittedName>
</protein>
<sequence>MQKIKIILFFVHMNCDCDSTIDSTIDYTYGKQHYEGPLLSSSQNPQYSSIKCKAFTLIQNNHKVLIGRKFLKLNNLFEIPCKSSLLDIYIVEKLSQPLFWPIKEIQHKNCLLAIRGKCGSFASIPLMHSDI</sequence>
<proteinExistence type="predicted"/>
<name>A0A6G0ZF57_APHCR</name>
<evidence type="ECO:0000313" key="1">
    <source>
        <dbReference type="EMBL" id="KAF0769611.1"/>
    </source>
</evidence>
<organism evidence="1 2">
    <name type="scientific">Aphis craccivora</name>
    <name type="common">Cowpea aphid</name>
    <dbReference type="NCBI Taxonomy" id="307492"/>
    <lineage>
        <taxon>Eukaryota</taxon>
        <taxon>Metazoa</taxon>
        <taxon>Ecdysozoa</taxon>
        <taxon>Arthropoda</taxon>
        <taxon>Hexapoda</taxon>
        <taxon>Insecta</taxon>
        <taxon>Pterygota</taxon>
        <taxon>Neoptera</taxon>
        <taxon>Paraneoptera</taxon>
        <taxon>Hemiptera</taxon>
        <taxon>Sternorrhyncha</taxon>
        <taxon>Aphidomorpha</taxon>
        <taxon>Aphidoidea</taxon>
        <taxon>Aphididae</taxon>
        <taxon>Aphidini</taxon>
        <taxon>Aphis</taxon>
        <taxon>Aphis</taxon>
    </lineage>
</organism>
<dbReference type="Proteomes" id="UP000478052">
    <property type="component" value="Unassembled WGS sequence"/>
</dbReference>
<comment type="caution">
    <text evidence="1">The sequence shown here is derived from an EMBL/GenBank/DDBJ whole genome shotgun (WGS) entry which is preliminary data.</text>
</comment>
<reference evidence="1 2" key="1">
    <citation type="submission" date="2019-08" db="EMBL/GenBank/DDBJ databases">
        <title>Whole genome of Aphis craccivora.</title>
        <authorList>
            <person name="Voronova N.V."/>
            <person name="Shulinski R.S."/>
            <person name="Bandarenka Y.V."/>
            <person name="Zhorov D.G."/>
            <person name="Warner D."/>
        </authorList>
    </citation>
    <scope>NUCLEOTIDE SEQUENCE [LARGE SCALE GENOMIC DNA]</scope>
    <source>
        <strain evidence="1">180601</strain>
        <tissue evidence="1">Whole Body</tissue>
    </source>
</reference>
<dbReference type="AlphaFoldDB" id="A0A6G0ZF57"/>
<evidence type="ECO:0000313" key="2">
    <source>
        <dbReference type="Proteomes" id="UP000478052"/>
    </source>
</evidence>
<keyword evidence="2" id="KW-1185">Reference proteome</keyword>
<dbReference type="EMBL" id="VUJU01000567">
    <property type="protein sequence ID" value="KAF0769611.1"/>
    <property type="molecule type" value="Genomic_DNA"/>
</dbReference>